<sequence>MKAGPHHMPPKNKKPFGMPKGFCFPEPVRNYTENEEPQPQVVLALGLRMTNCAPSRSSL</sequence>
<gene>
    <name evidence="1" type="ORF">DFP87_10790</name>
</gene>
<proteinExistence type="predicted"/>
<accession>A0ABX9G6X9</accession>
<organism evidence="1 2">
    <name type="scientific">Achromobacter marplatensis</name>
    <dbReference type="NCBI Taxonomy" id="470868"/>
    <lineage>
        <taxon>Bacteria</taxon>
        <taxon>Pseudomonadati</taxon>
        <taxon>Pseudomonadota</taxon>
        <taxon>Betaproteobacteria</taxon>
        <taxon>Burkholderiales</taxon>
        <taxon>Alcaligenaceae</taxon>
        <taxon>Achromobacter</taxon>
    </lineage>
</organism>
<comment type="caution">
    <text evidence="1">The sequence shown here is derived from an EMBL/GenBank/DDBJ whole genome shotgun (WGS) entry which is preliminary data.</text>
</comment>
<name>A0ABX9G6X9_9BURK</name>
<dbReference type="EMBL" id="QNRM01000007">
    <property type="protein sequence ID" value="RBP17913.1"/>
    <property type="molecule type" value="Genomic_DNA"/>
</dbReference>
<reference evidence="1 2" key="1">
    <citation type="submission" date="2018-06" db="EMBL/GenBank/DDBJ databases">
        <title>Genomic Encyclopedia of Type Strains, Phase III (KMG-III): the genomes of soil and plant-associated and newly described type strains.</title>
        <authorList>
            <person name="Whitman W."/>
        </authorList>
    </citation>
    <scope>NUCLEOTIDE SEQUENCE [LARGE SCALE GENOMIC DNA]</scope>
    <source>
        <strain evidence="1 2">CECT 7342</strain>
    </source>
</reference>
<keyword evidence="2" id="KW-1185">Reference proteome</keyword>
<dbReference type="Proteomes" id="UP000252124">
    <property type="component" value="Unassembled WGS sequence"/>
</dbReference>
<evidence type="ECO:0000313" key="2">
    <source>
        <dbReference type="Proteomes" id="UP000252124"/>
    </source>
</evidence>
<protein>
    <submittedName>
        <fullName evidence="1">Uncharacterized protein</fullName>
    </submittedName>
</protein>
<evidence type="ECO:0000313" key="1">
    <source>
        <dbReference type="EMBL" id="RBP17913.1"/>
    </source>
</evidence>